<dbReference type="AlphaFoldDB" id="A0AAE0Z126"/>
<comment type="caution">
    <text evidence="1">The sequence shown here is derived from an EMBL/GenBank/DDBJ whole genome shotgun (WGS) entry which is preliminary data.</text>
</comment>
<protein>
    <submittedName>
        <fullName evidence="1">Uncharacterized protein</fullName>
    </submittedName>
</protein>
<keyword evidence="2" id="KW-1185">Reference proteome</keyword>
<dbReference type="Proteomes" id="UP001283361">
    <property type="component" value="Unassembled WGS sequence"/>
</dbReference>
<sequence length="93" mass="10551">MSKLCGPTSYFYSWFSVGVEIQNSLPQRPSPTYRQGVGLCWPSVWSGQPSGRNRWDLVHHSPVTDQTTQHNEDLCNIGHSKWVKPVINPSPRT</sequence>
<evidence type="ECO:0000313" key="1">
    <source>
        <dbReference type="EMBL" id="KAK3760863.1"/>
    </source>
</evidence>
<proteinExistence type="predicted"/>
<gene>
    <name evidence="1" type="ORF">RRG08_034704</name>
</gene>
<reference evidence="1" key="1">
    <citation type="journal article" date="2023" name="G3 (Bethesda)">
        <title>A reference genome for the long-term kleptoplast-retaining sea slug Elysia crispata morphotype clarki.</title>
        <authorList>
            <person name="Eastman K.E."/>
            <person name="Pendleton A.L."/>
            <person name="Shaikh M.A."/>
            <person name="Suttiyut T."/>
            <person name="Ogas R."/>
            <person name="Tomko P."/>
            <person name="Gavelis G."/>
            <person name="Widhalm J.R."/>
            <person name="Wisecaver J.H."/>
        </authorList>
    </citation>
    <scope>NUCLEOTIDE SEQUENCE</scope>
    <source>
        <strain evidence="1">ECLA1</strain>
    </source>
</reference>
<dbReference type="EMBL" id="JAWDGP010004939">
    <property type="protein sequence ID" value="KAK3760863.1"/>
    <property type="molecule type" value="Genomic_DNA"/>
</dbReference>
<accession>A0AAE0Z126</accession>
<evidence type="ECO:0000313" key="2">
    <source>
        <dbReference type="Proteomes" id="UP001283361"/>
    </source>
</evidence>
<organism evidence="1 2">
    <name type="scientific">Elysia crispata</name>
    <name type="common">lettuce slug</name>
    <dbReference type="NCBI Taxonomy" id="231223"/>
    <lineage>
        <taxon>Eukaryota</taxon>
        <taxon>Metazoa</taxon>
        <taxon>Spiralia</taxon>
        <taxon>Lophotrochozoa</taxon>
        <taxon>Mollusca</taxon>
        <taxon>Gastropoda</taxon>
        <taxon>Heterobranchia</taxon>
        <taxon>Euthyneura</taxon>
        <taxon>Panpulmonata</taxon>
        <taxon>Sacoglossa</taxon>
        <taxon>Placobranchoidea</taxon>
        <taxon>Plakobranchidae</taxon>
        <taxon>Elysia</taxon>
    </lineage>
</organism>
<name>A0AAE0Z126_9GAST</name>